<dbReference type="EMBL" id="KV453844">
    <property type="protein sequence ID" value="ODV88350.1"/>
    <property type="molecule type" value="Genomic_DNA"/>
</dbReference>
<dbReference type="AlphaFoldDB" id="A0A1E4T9B9"/>
<protein>
    <submittedName>
        <fullName evidence="1">Uncharacterized protein</fullName>
    </submittedName>
</protein>
<sequence length="437" mass="46467">MLSTVTLTETSLCKPPTTTTTVYEKTYSSANGIVTAYDDYCLPETKFVDNVYCYACTPTVLTYVPKGPLVNDSHTYVWGLYQEISFSVSIAFDITIEKPIAVTKFENADAIQTTLSSVALMPVIPLSSNQASISSEISTSPSSILATTSTFSNISVGEGAIIGVASATAVESTTVQERPTAYITSNDIRNGDLTTIVESFKEMAVSSSVEISSFAQLSSSYAESSPALTSLISSSVVQNDISSSYPPTSIPKVDSSSMDAVIVAPEYSLDPGPDRIPQSEMVDDIIKSMIDGLIIATHLPVVSIDPGEHNDDTVSDGLVGDNELDTGIVDSSEDESWSDIVQDVDDEESVIDLENPDLLGDDYAEEWSDLNEDGSAVDGVVSTDDLVPDTTGIAETDFGSESGTNISGLVGEDMSWTVSRLEDYSGDTEVTIDKADK</sequence>
<gene>
    <name evidence="1" type="ORF">CANCADRAFT_144947</name>
</gene>
<accession>A0A1E4T9B9</accession>
<evidence type="ECO:0000313" key="1">
    <source>
        <dbReference type="EMBL" id="ODV88350.1"/>
    </source>
</evidence>
<reference evidence="2" key="1">
    <citation type="submission" date="2016-02" db="EMBL/GenBank/DDBJ databases">
        <title>Comparative genomics of biotechnologically important yeasts.</title>
        <authorList>
            <consortium name="DOE Joint Genome Institute"/>
            <person name="Riley R."/>
            <person name="Haridas S."/>
            <person name="Wolfe K.H."/>
            <person name="Lopes M.R."/>
            <person name="Hittinger C.T."/>
            <person name="Goker M."/>
            <person name="Salamov A."/>
            <person name="Wisecaver J."/>
            <person name="Long T.M."/>
            <person name="Aerts A.L."/>
            <person name="Barry K."/>
            <person name="Choi C."/>
            <person name="Clum A."/>
            <person name="Coughlan A.Y."/>
            <person name="Deshpande S."/>
            <person name="Douglass A.P."/>
            <person name="Hanson S.J."/>
            <person name="Klenk H.-P."/>
            <person name="Labutti K."/>
            <person name="Lapidus A."/>
            <person name="Lindquist E."/>
            <person name="Lipzen A."/>
            <person name="Meier-Kolthoff J.P."/>
            <person name="Ohm R.A."/>
            <person name="Otillar R.P."/>
            <person name="Pangilinan J."/>
            <person name="Peng Y."/>
            <person name="Rokas A."/>
            <person name="Rosa C.A."/>
            <person name="Scheuner C."/>
            <person name="Sibirny A.A."/>
            <person name="Slot J.C."/>
            <person name="Stielow J.B."/>
            <person name="Sun H."/>
            <person name="Kurtzman C.P."/>
            <person name="Blackwell M."/>
            <person name="Jeffries T.W."/>
            <person name="Grigoriev I.V."/>
        </authorList>
    </citation>
    <scope>NUCLEOTIDE SEQUENCE [LARGE SCALE GENOMIC DNA]</scope>
    <source>
        <strain evidence="2">NRRL Y-17796</strain>
    </source>
</reference>
<evidence type="ECO:0000313" key="2">
    <source>
        <dbReference type="Proteomes" id="UP000095023"/>
    </source>
</evidence>
<keyword evidence="2" id="KW-1185">Reference proteome</keyword>
<organism evidence="1 2">
    <name type="scientific">Tortispora caseinolytica NRRL Y-17796</name>
    <dbReference type="NCBI Taxonomy" id="767744"/>
    <lineage>
        <taxon>Eukaryota</taxon>
        <taxon>Fungi</taxon>
        <taxon>Dikarya</taxon>
        <taxon>Ascomycota</taxon>
        <taxon>Saccharomycotina</taxon>
        <taxon>Trigonopsidomycetes</taxon>
        <taxon>Trigonopsidales</taxon>
        <taxon>Trigonopsidaceae</taxon>
        <taxon>Tortispora</taxon>
    </lineage>
</organism>
<dbReference type="Proteomes" id="UP000095023">
    <property type="component" value="Unassembled WGS sequence"/>
</dbReference>
<proteinExistence type="predicted"/>
<name>A0A1E4T9B9_9ASCO</name>